<feature type="transmembrane region" description="Helical" evidence="6">
    <location>
        <begin position="43"/>
        <end position="65"/>
    </location>
</feature>
<dbReference type="EMBL" id="LR590482">
    <property type="protein sequence ID" value="VTQ99517.1"/>
    <property type="molecule type" value="Genomic_DNA"/>
</dbReference>
<dbReference type="RefSeq" id="WP_057022310.1">
    <property type="nucleotide sequence ID" value="NZ_CBCSGQ010000016.1"/>
</dbReference>
<dbReference type="PANTHER" id="PTHR30086">
    <property type="entry name" value="ARGININE EXPORTER PROTEIN ARGO"/>
    <property type="match status" value="1"/>
</dbReference>
<evidence type="ECO:0000256" key="1">
    <source>
        <dbReference type="ARBA" id="ARBA00004651"/>
    </source>
</evidence>
<comment type="subcellular location">
    <subcellularLocation>
        <location evidence="1">Cell membrane</location>
        <topology evidence="1">Multi-pass membrane protein</topology>
    </subcellularLocation>
</comment>
<dbReference type="GO" id="GO:0015171">
    <property type="term" value="F:amino acid transmembrane transporter activity"/>
    <property type="evidence" value="ECO:0007669"/>
    <property type="project" value="TreeGrafter"/>
</dbReference>
<name>A0AAX3I6P7_9PSED</name>
<dbReference type="AlphaFoldDB" id="A0AAX3I6P7"/>
<evidence type="ECO:0000256" key="3">
    <source>
        <dbReference type="ARBA" id="ARBA00022692"/>
    </source>
</evidence>
<protein>
    <submittedName>
        <fullName evidence="7">Lysine exporter protein LysE/YggA</fullName>
    </submittedName>
</protein>
<evidence type="ECO:0000256" key="2">
    <source>
        <dbReference type="ARBA" id="ARBA00022475"/>
    </source>
</evidence>
<organism evidence="7 8">
    <name type="scientific">Pseudomonas synxantha</name>
    <dbReference type="NCBI Taxonomy" id="47883"/>
    <lineage>
        <taxon>Bacteria</taxon>
        <taxon>Pseudomonadati</taxon>
        <taxon>Pseudomonadota</taxon>
        <taxon>Gammaproteobacteria</taxon>
        <taxon>Pseudomonadales</taxon>
        <taxon>Pseudomonadaceae</taxon>
        <taxon>Pseudomonas</taxon>
    </lineage>
</organism>
<proteinExistence type="predicted"/>
<dbReference type="GO" id="GO:0005886">
    <property type="term" value="C:plasma membrane"/>
    <property type="evidence" value="ECO:0007669"/>
    <property type="project" value="UniProtKB-SubCell"/>
</dbReference>
<reference evidence="7 8" key="1">
    <citation type="submission" date="2019-05" db="EMBL/GenBank/DDBJ databases">
        <authorList>
            <consortium name="Pathogen Informatics"/>
        </authorList>
    </citation>
    <scope>NUCLEOTIDE SEQUENCE [LARGE SCALE GENOMIC DNA]</scope>
    <source>
        <strain evidence="7 8">NCTC10696</strain>
    </source>
</reference>
<evidence type="ECO:0000256" key="6">
    <source>
        <dbReference type="SAM" id="Phobius"/>
    </source>
</evidence>
<keyword evidence="2" id="KW-1003">Cell membrane</keyword>
<evidence type="ECO:0000313" key="8">
    <source>
        <dbReference type="Proteomes" id="UP000306562"/>
    </source>
</evidence>
<gene>
    <name evidence="7" type="primary">rhtB_5</name>
    <name evidence="7" type="ORF">NCTC10696_02758</name>
</gene>
<accession>A0AAX3I6P7</accession>
<dbReference type="PANTHER" id="PTHR30086:SF20">
    <property type="entry name" value="ARGININE EXPORTER PROTEIN ARGO-RELATED"/>
    <property type="match status" value="1"/>
</dbReference>
<dbReference type="InterPro" id="IPR001123">
    <property type="entry name" value="LeuE-type"/>
</dbReference>
<keyword evidence="5 6" id="KW-0472">Membrane</keyword>
<dbReference type="PIRSF" id="PIRSF006324">
    <property type="entry name" value="LeuE"/>
    <property type="match status" value="1"/>
</dbReference>
<evidence type="ECO:0000313" key="7">
    <source>
        <dbReference type="EMBL" id="VTQ99517.1"/>
    </source>
</evidence>
<keyword evidence="3 6" id="KW-0812">Transmembrane</keyword>
<dbReference type="Proteomes" id="UP000306562">
    <property type="component" value="Chromosome"/>
</dbReference>
<feature type="transmembrane region" description="Helical" evidence="6">
    <location>
        <begin position="127"/>
        <end position="144"/>
    </location>
</feature>
<evidence type="ECO:0000256" key="4">
    <source>
        <dbReference type="ARBA" id="ARBA00022989"/>
    </source>
</evidence>
<feature type="transmembrane region" description="Helical" evidence="6">
    <location>
        <begin position="188"/>
        <end position="207"/>
    </location>
</feature>
<dbReference type="Pfam" id="PF01810">
    <property type="entry name" value="LysE"/>
    <property type="match status" value="1"/>
</dbReference>
<keyword evidence="4 6" id="KW-1133">Transmembrane helix</keyword>
<sequence length="210" mass="22101">MTLAQILLFLPAAAIVAVSPGANNLLAFANGSSQGLLPTVVGLSGRCTAFALMIAMVIIGLGALLEASELAFQILKWAGVLYLAYLGVRMLIGHDCHKDGASGLFQPVDAYSLARREFMTAMTNPKAILLFTAFVPQFIVSGAGDSFTAQFVVLSAIYIAVEFIAAIGWALAGSIIRSLHPSKRRLSIINRITGAMMLCAAALLATARKT</sequence>
<evidence type="ECO:0000256" key="5">
    <source>
        <dbReference type="ARBA" id="ARBA00023136"/>
    </source>
</evidence>
<feature type="transmembrane region" description="Helical" evidence="6">
    <location>
        <begin position="156"/>
        <end position="176"/>
    </location>
</feature>
<dbReference type="GeneID" id="61830724"/>